<protein>
    <recommendedName>
        <fullName evidence="5">Secreted protein</fullName>
    </recommendedName>
</protein>
<organism evidence="3 4">
    <name type="scientific">Cryptosporangium minutisporangium</name>
    <dbReference type="NCBI Taxonomy" id="113569"/>
    <lineage>
        <taxon>Bacteria</taxon>
        <taxon>Bacillati</taxon>
        <taxon>Actinomycetota</taxon>
        <taxon>Actinomycetes</taxon>
        <taxon>Cryptosporangiales</taxon>
        <taxon>Cryptosporangiaceae</taxon>
        <taxon>Cryptosporangium</taxon>
    </lineage>
</organism>
<sequence>MRRTRPLALVPFLLALVLAGCGSADADDQVASATNGATADTSASATLSPDEMGVKFAQCLRENGINVADPEPGKGIRLRFGKDTPKEKVDAAMEACREYNPQANSTGSPEMDAKNREFAQCMREHGVEKFADPEPGQMGIRINPDIANDPDFPAAQQACEPVLTGGQG</sequence>
<name>A0ABP6SXJ8_9ACTN</name>
<comment type="caution">
    <text evidence="3">The sequence shown here is derived from an EMBL/GenBank/DDBJ whole genome shotgun (WGS) entry which is preliminary data.</text>
</comment>
<keyword evidence="2" id="KW-0732">Signal</keyword>
<feature type="signal peptide" evidence="2">
    <location>
        <begin position="1"/>
        <end position="26"/>
    </location>
</feature>
<evidence type="ECO:0008006" key="5">
    <source>
        <dbReference type="Google" id="ProtNLM"/>
    </source>
</evidence>
<evidence type="ECO:0000313" key="3">
    <source>
        <dbReference type="EMBL" id="GAA3387218.1"/>
    </source>
</evidence>
<reference evidence="4" key="1">
    <citation type="journal article" date="2019" name="Int. J. Syst. Evol. Microbiol.">
        <title>The Global Catalogue of Microorganisms (GCM) 10K type strain sequencing project: providing services to taxonomists for standard genome sequencing and annotation.</title>
        <authorList>
            <consortium name="The Broad Institute Genomics Platform"/>
            <consortium name="The Broad Institute Genome Sequencing Center for Infectious Disease"/>
            <person name="Wu L."/>
            <person name="Ma J."/>
        </authorList>
    </citation>
    <scope>NUCLEOTIDE SEQUENCE [LARGE SCALE GENOMIC DNA]</scope>
    <source>
        <strain evidence="4">JCM 9458</strain>
    </source>
</reference>
<evidence type="ECO:0000256" key="1">
    <source>
        <dbReference type="SAM" id="MobiDB-lite"/>
    </source>
</evidence>
<dbReference type="RefSeq" id="WP_345728566.1">
    <property type="nucleotide sequence ID" value="NZ_BAAAYN010000017.1"/>
</dbReference>
<feature type="chain" id="PRO_5046186619" description="Secreted protein" evidence="2">
    <location>
        <begin position="27"/>
        <end position="168"/>
    </location>
</feature>
<proteinExistence type="predicted"/>
<feature type="region of interest" description="Disordered" evidence="1">
    <location>
        <begin position="127"/>
        <end position="154"/>
    </location>
</feature>
<evidence type="ECO:0000256" key="2">
    <source>
        <dbReference type="SAM" id="SignalP"/>
    </source>
</evidence>
<dbReference type="Proteomes" id="UP001501676">
    <property type="component" value="Unassembled WGS sequence"/>
</dbReference>
<keyword evidence="4" id="KW-1185">Reference proteome</keyword>
<dbReference type="PROSITE" id="PS51257">
    <property type="entry name" value="PROKAR_LIPOPROTEIN"/>
    <property type="match status" value="1"/>
</dbReference>
<evidence type="ECO:0000313" key="4">
    <source>
        <dbReference type="Proteomes" id="UP001501676"/>
    </source>
</evidence>
<gene>
    <name evidence="3" type="ORF">GCM10020369_28920</name>
</gene>
<accession>A0ABP6SXJ8</accession>
<dbReference type="EMBL" id="BAAAYN010000017">
    <property type="protein sequence ID" value="GAA3387218.1"/>
    <property type="molecule type" value="Genomic_DNA"/>
</dbReference>